<dbReference type="AlphaFoldDB" id="A0A1H8FWL1"/>
<dbReference type="OrthoDB" id="9134379at2"/>
<evidence type="ECO:0000313" key="1">
    <source>
        <dbReference type="EMBL" id="SEN36039.1"/>
    </source>
</evidence>
<name>A0A1H8FWL1_9PROT</name>
<reference evidence="1 2" key="1">
    <citation type="submission" date="2016-10" db="EMBL/GenBank/DDBJ databases">
        <authorList>
            <person name="de Groot N.N."/>
        </authorList>
    </citation>
    <scope>NUCLEOTIDE SEQUENCE [LARGE SCALE GENOMIC DNA]</scope>
    <source>
        <strain evidence="1 2">Nm22</strain>
    </source>
</reference>
<proteinExistence type="predicted"/>
<sequence length="196" mass="21958">MSFDDLLTDSVKLLKKNGQIYEGIKASIQKNKIYIQRSDLLIEMGDLIQRNMSNGAEETYKVVDPGYHEKFHDIPAGYQMYVSKLGIPEAKQAVQNITYNISGMNTRINQNSVDNSVNIVQPNTEIQGYIQSLRDEIKHLHLDSNDEKKAEEIIDAVEVQMNNKNPSKAVVETLLAALPQVGSIASIISIILSLLR</sequence>
<dbReference type="RefSeq" id="WP_090632830.1">
    <property type="nucleotide sequence ID" value="NZ_FOCP01000015.1"/>
</dbReference>
<evidence type="ECO:0000313" key="2">
    <source>
        <dbReference type="Proteomes" id="UP000199459"/>
    </source>
</evidence>
<accession>A0A1H8FWL1</accession>
<dbReference type="EMBL" id="FOCP01000015">
    <property type="protein sequence ID" value="SEN36039.1"/>
    <property type="molecule type" value="Genomic_DNA"/>
</dbReference>
<organism evidence="1 2">
    <name type="scientific">Nitrosomonas marina</name>
    <dbReference type="NCBI Taxonomy" id="917"/>
    <lineage>
        <taxon>Bacteria</taxon>
        <taxon>Pseudomonadati</taxon>
        <taxon>Pseudomonadota</taxon>
        <taxon>Betaproteobacteria</taxon>
        <taxon>Nitrosomonadales</taxon>
        <taxon>Nitrosomonadaceae</taxon>
        <taxon>Nitrosomonas</taxon>
    </lineage>
</organism>
<gene>
    <name evidence="1" type="ORF">SAMN05216325_11516</name>
</gene>
<dbReference type="Proteomes" id="UP000199459">
    <property type="component" value="Unassembled WGS sequence"/>
</dbReference>
<protein>
    <submittedName>
        <fullName evidence="1">Uncharacterized protein</fullName>
    </submittedName>
</protein>